<name>A0AAD2HID9_9AGAR</name>
<feature type="region of interest" description="Disordered" evidence="1">
    <location>
        <begin position="35"/>
        <end position="55"/>
    </location>
</feature>
<feature type="signal peptide" evidence="2">
    <location>
        <begin position="1"/>
        <end position="22"/>
    </location>
</feature>
<dbReference type="Proteomes" id="UP001295794">
    <property type="component" value="Unassembled WGS sequence"/>
</dbReference>
<evidence type="ECO:0000313" key="3">
    <source>
        <dbReference type="EMBL" id="CAK5275478.1"/>
    </source>
</evidence>
<evidence type="ECO:0000313" key="4">
    <source>
        <dbReference type="Proteomes" id="UP001295794"/>
    </source>
</evidence>
<evidence type="ECO:0000256" key="1">
    <source>
        <dbReference type="SAM" id="MobiDB-lite"/>
    </source>
</evidence>
<evidence type="ECO:0000256" key="2">
    <source>
        <dbReference type="SAM" id="SignalP"/>
    </source>
</evidence>
<reference evidence="3" key="1">
    <citation type="submission" date="2023-11" db="EMBL/GenBank/DDBJ databases">
        <authorList>
            <person name="De Vega J J."/>
            <person name="De Vega J J."/>
        </authorList>
    </citation>
    <scope>NUCLEOTIDE SEQUENCE</scope>
</reference>
<organism evidence="3 4">
    <name type="scientific">Mycena citricolor</name>
    <dbReference type="NCBI Taxonomy" id="2018698"/>
    <lineage>
        <taxon>Eukaryota</taxon>
        <taxon>Fungi</taxon>
        <taxon>Dikarya</taxon>
        <taxon>Basidiomycota</taxon>
        <taxon>Agaricomycotina</taxon>
        <taxon>Agaricomycetes</taxon>
        <taxon>Agaricomycetidae</taxon>
        <taxon>Agaricales</taxon>
        <taxon>Marasmiineae</taxon>
        <taxon>Mycenaceae</taxon>
        <taxon>Mycena</taxon>
    </lineage>
</organism>
<proteinExistence type="predicted"/>
<comment type="caution">
    <text evidence="3">The sequence shown here is derived from an EMBL/GenBank/DDBJ whole genome shotgun (WGS) entry which is preliminary data.</text>
</comment>
<accession>A0AAD2HID9</accession>
<keyword evidence="4" id="KW-1185">Reference proteome</keyword>
<sequence>SGNPTFISLVLLMVSLVPILRPSDLDHEDLVCGNGSYSSARRSPRSSRFPDEDRSHISTSDTCIINDLERELLRCFLPGAGVAVSNVGAGDPQQALIVLPDKSRVVAHCGVKTIFMKRSGSLR</sequence>
<dbReference type="EMBL" id="CAVNYO010000405">
    <property type="protein sequence ID" value="CAK5275478.1"/>
    <property type="molecule type" value="Genomic_DNA"/>
</dbReference>
<feature type="chain" id="PRO_5041967306" evidence="2">
    <location>
        <begin position="23"/>
        <end position="123"/>
    </location>
</feature>
<keyword evidence="2" id="KW-0732">Signal</keyword>
<protein>
    <submittedName>
        <fullName evidence="3">Uncharacterized protein</fullName>
    </submittedName>
</protein>
<feature type="non-terminal residue" evidence="3">
    <location>
        <position position="1"/>
    </location>
</feature>
<gene>
    <name evidence="3" type="ORF">MYCIT1_LOCUS23253</name>
</gene>
<dbReference type="AlphaFoldDB" id="A0AAD2HID9"/>